<feature type="transmembrane region" description="Helical" evidence="7">
    <location>
        <begin position="14"/>
        <end position="37"/>
    </location>
</feature>
<evidence type="ECO:0000313" key="9">
    <source>
        <dbReference type="EMBL" id="OTU29111.1"/>
    </source>
</evidence>
<dbReference type="InterPro" id="IPR020846">
    <property type="entry name" value="MFS_dom"/>
</dbReference>
<dbReference type="EMBL" id="NGIR01000018">
    <property type="protein sequence ID" value="OTU29111.1"/>
    <property type="molecule type" value="Genomic_DNA"/>
</dbReference>
<dbReference type="Gene3D" id="1.20.1250.20">
    <property type="entry name" value="MFS general substrate transporter like domains"/>
    <property type="match status" value="1"/>
</dbReference>
<feature type="transmembrane region" description="Helical" evidence="7">
    <location>
        <begin position="374"/>
        <end position="394"/>
    </location>
</feature>
<dbReference type="PANTHER" id="PTHR23517">
    <property type="entry name" value="RESISTANCE PROTEIN MDTM, PUTATIVE-RELATED-RELATED"/>
    <property type="match status" value="1"/>
</dbReference>
<dbReference type="PROSITE" id="PS50850">
    <property type="entry name" value="MFS"/>
    <property type="match status" value="1"/>
</dbReference>
<feature type="transmembrane region" description="Helical" evidence="7">
    <location>
        <begin position="84"/>
        <end position="102"/>
    </location>
</feature>
<dbReference type="InterPro" id="IPR005829">
    <property type="entry name" value="Sugar_transporter_CS"/>
</dbReference>
<reference evidence="9 10" key="1">
    <citation type="submission" date="2017-05" db="EMBL/GenBank/DDBJ databases">
        <authorList>
            <person name="Song R."/>
            <person name="Chenine A.L."/>
            <person name="Ruprecht R.M."/>
        </authorList>
    </citation>
    <scope>NUCLEOTIDE SEQUENCE [LARGE SCALE GENOMIC DNA]</scope>
    <source>
        <strain evidence="9 10">ARLG1955</strain>
    </source>
</reference>
<accession>A0A242U7A2</accession>
<feature type="transmembrane region" description="Helical" evidence="7">
    <location>
        <begin position="215"/>
        <end position="239"/>
    </location>
</feature>
<keyword evidence="5 7" id="KW-1133">Transmembrane helix</keyword>
<dbReference type="PANTHER" id="PTHR23517:SF3">
    <property type="entry name" value="INTEGRAL MEMBRANE TRANSPORT PROTEIN"/>
    <property type="match status" value="1"/>
</dbReference>
<dbReference type="InterPro" id="IPR011701">
    <property type="entry name" value="MFS"/>
</dbReference>
<protein>
    <submittedName>
        <fullName evidence="9">MFS transporter</fullName>
    </submittedName>
</protein>
<name>A0A242U7A2_ACIPI</name>
<evidence type="ECO:0000256" key="7">
    <source>
        <dbReference type="SAM" id="Phobius"/>
    </source>
</evidence>
<evidence type="ECO:0000259" key="8">
    <source>
        <dbReference type="PROSITE" id="PS50850"/>
    </source>
</evidence>
<evidence type="ECO:0000256" key="4">
    <source>
        <dbReference type="ARBA" id="ARBA00022692"/>
    </source>
</evidence>
<comment type="caution">
    <text evidence="9">The sequence shown here is derived from an EMBL/GenBank/DDBJ whole genome shotgun (WGS) entry which is preliminary data.</text>
</comment>
<keyword evidence="4 7" id="KW-0812">Transmembrane</keyword>
<feature type="transmembrane region" description="Helical" evidence="7">
    <location>
        <begin position="251"/>
        <end position="273"/>
    </location>
</feature>
<evidence type="ECO:0000256" key="5">
    <source>
        <dbReference type="ARBA" id="ARBA00022989"/>
    </source>
</evidence>
<dbReference type="PROSITE" id="PS00216">
    <property type="entry name" value="SUGAR_TRANSPORT_1"/>
    <property type="match status" value="1"/>
</dbReference>
<feature type="transmembrane region" description="Helical" evidence="7">
    <location>
        <begin position="108"/>
        <end position="130"/>
    </location>
</feature>
<feature type="domain" description="Major facilitator superfamily (MFS) profile" evidence="8">
    <location>
        <begin position="15"/>
        <end position="400"/>
    </location>
</feature>
<organism evidence="9 10">
    <name type="scientific">Acinetobacter pittii</name>
    <name type="common">Acinetobacter genomosp. 3</name>
    <dbReference type="NCBI Taxonomy" id="48296"/>
    <lineage>
        <taxon>Bacteria</taxon>
        <taxon>Pseudomonadati</taxon>
        <taxon>Pseudomonadota</taxon>
        <taxon>Gammaproteobacteria</taxon>
        <taxon>Moraxellales</taxon>
        <taxon>Moraxellaceae</taxon>
        <taxon>Acinetobacter</taxon>
        <taxon>Acinetobacter calcoaceticus/baumannii complex</taxon>
    </lineage>
</organism>
<evidence type="ECO:0000256" key="1">
    <source>
        <dbReference type="ARBA" id="ARBA00004651"/>
    </source>
</evidence>
<dbReference type="GO" id="GO:0005886">
    <property type="term" value="C:plasma membrane"/>
    <property type="evidence" value="ECO:0007669"/>
    <property type="project" value="UniProtKB-SubCell"/>
</dbReference>
<feature type="transmembrane region" description="Helical" evidence="7">
    <location>
        <begin position="52"/>
        <end position="72"/>
    </location>
</feature>
<comment type="subcellular location">
    <subcellularLocation>
        <location evidence="1">Cell membrane</location>
        <topology evidence="1">Multi-pass membrane protein</topology>
    </subcellularLocation>
</comment>
<dbReference type="AlphaFoldDB" id="A0A242U7A2"/>
<feature type="transmembrane region" description="Helical" evidence="7">
    <location>
        <begin position="340"/>
        <end position="362"/>
    </location>
</feature>
<keyword evidence="2" id="KW-0813">Transport</keyword>
<feature type="transmembrane region" description="Helical" evidence="7">
    <location>
        <begin position="280"/>
        <end position="301"/>
    </location>
</feature>
<dbReference type="Proteomes" id="UP000195162">
    <property type="component" value="Unassembled WGS sequence"/>
</dbReference>
<dbReference type="InterPro" id="IPR050171">
    <property type="entry name" value="MFS_Transporters"/>
</dbReference>
<gene>
    <name evidence="9" type="ORF">CAT59_05805</name>
</gene>
<keyword evidence="6 7" id="KW-0472">Membrane</keyword>
<feature type="transmembrane region" description="Helical" evidence="7">
    <location>
        <begin position="307"/>
        <end position="328"/>
    </location>
</feature>
<dbReference type="RefSeq" id="WP_032056345.1">
    <property type="nucleotide sequence ID" value="NZ_JADVOL010000014.1"/>
</dbReference>
<sequence>MNMISDNFESKSKFVAYLLLILNCLSPMAAIVIAPSLPQMQAEFSHIPNVEFLVPIALTIPGLLVALLSPVVGLFADKYGRKKMLVMATFIYSLIGVLPLFLHSLYAIIGSRVILGMAEAVIVTISTTLIGDYYSGAVRQRYLALQTTFASSSAILFFMIGGALGEFGWRVPYAVYAVPVVLGILGAFMLWEPQQHKMSADDDHEAQAVTFQPKLLFFICVVTCIGALAFMILQIQMAFILGSIGETSPKVAGNISSACSALIVAGTLSVHVFSRLKFKVGHNLFIAFGLIGLSFLLMSQATSADQILLYALLNGFGCGLLLPTLAIWNMKNLPWFKRGIGTGMWYGSYCLGMFFSPILFVAATKFTGNLFNTLALAGWVLIPLALIALVLGFVKGTATQPVATPDKA</sequence>
<feature type="transmembrane region" description="Helical" evidence="7">
    <location>
        <begin position="173"/>
        <end position="191"/>
    </location>
</feature>
<evidence type="ECO:0000256" key="2">
    <source>
        <dbReference type="ARBA" id="ARBA00022448"/>
    </source>
</evidence>
<feature type="transmembrane region" description="Helical" evidence="7">
    <location>
        <begin position="142"/>
        <end position="161"/>
    </location>
</feature>
<dbReference type="CDD" id="cd17473">
    <property type="entry name" value="MFS_arabinose_efflux_permease_like"/>
    <property type="match status" value="1"/>
</dbReference>
<evidence type="ECO:0000256" key="6">
    <source>
        <dbReference type="ARBA" id="ARBA00023136"/>
    </source>
</evidence>
<dbReference type="Pfam" id="PF07690">
    <property type="entry name" value="MFS_1"/>
    <property type="match status" value="1"/>
</dbReference>
<dbReference type="InterPro" id="IPR036259">
    <property type="entry name" value="MFS_trans_sf"/>
</dbReference>
<dbReference type="GO" id="GO:0022857">
    <property type="term" value="F:transmembrane transporter activity"/>
    <property type="evidence" value="ECO:0007669"/>
    <property type="project" value="InterPro"/>
</dbReference>
<proteinExistence type="predicted"/>
<evidence type="ECO:0000313" key="10">
    <source>
        <dbReference type="Proteomes" id="UP000195162"/>
    </source>
</evidence>
<evidence type="ECO:0000256" key="3">
    <source>
        <dbReference type="ARBA" id="ARBA00022475"/>
    </source>
</evidence>
<keyword evidence="3" id="KW-1003">Cell membrane</keyword>
<dbReference type="SUPFAM" id="SSF103473">
    <property type="entry name" value="MFS general substrate transporter"/>
    <property type="match status" value="1"/>
</dbReference>